<evidence type="ECO:0000313" key="2">
    <source>
        <dbReference type="Proteomes" id="UP001216595"/>
    </source>
</evidence>
<gene>
    <name evidence="1" type="ORF">PQU94_15870</name>
</gene>
<comment type="caution">
    <text evidence="1">The sequence shown here is derived from an EMBL/GenBank/DDBJ whole genome shotgun (WGS) entry which is preliminary data.</text>
</comment>
<dbReference type="EMBL" id="JAQQKW010000011">
    <property type="protein sequence ID" value="MDC7695755.1"/>
    <property type="molecule type" value="Genomic_DNA"/>
</dbReference>
<organism evidence="1 2">
    <name type="scientific">Asticcacaulis currens</name>
    <dbReference type="NCBI Taxonomy" id="2984210"/>
    <lineage>
        <taxon>Bacteria</taxon>
        <taxon>Pseudomonadati</taxon>
        <taxon>Pseudomonadota</taxon>
        <taxon>Alphaproteobacteria</taxon>
        <taxon>Caulobacterales</taxon>
        <taxon>Caulobacteraceae</taxon>
        <taxon>Asticcacaulis</taxon>
    </lineage>
</organism>
<sequence>MNYADRNQVEDMREQLEAQLRPALTCECPAVADEDVIPMGGNGRDGRFFASVNESTKPAEDLWWLWLGRCQTCRTDWLIAQEERIYDDFFVVRVTPETADAIRNVAHWPQRWLTYEGVLRTWRTLSRPCRFLDYMAPSLLWTVEDIRRGRPDITVAEMADLLGIEESHVKDILKYQCS</sequence>
<protein>
    <submittedName>
        <fullName evidence="1">Uncharacterized protein</fullName>
    </submittedName>
</protein>
<evidence type="ECO:0000313" key="1">
    <source>
        <dbReference type="EMBL" id="MDC7695755.1"/>
    </source>
</evidence>
<accession>A0ABT5IIQ4</accession>
<proteinExistence type="predicted"/>
<reference evidence="1 2" key="1">
    <citation type="submission" date="2023-01" db="EMBL/GenBank/DDBJ databases">
        <title>Novel species of the genus Asticcacaulis isolated from rivers.</title>
        <authorList>
            <person name="Lu H."/>
        </authorList>
    </citation>
    <scope>NUCLEOTIDE SEQUENCE [LARGE SCALE GENOMIC DNA]</scope>
    <source>
        <strain evidence="1 2">DXS10W</strain>
    </source>
</reference>
<dbReference type="RefSeq" id="WP_272742415.1">
    <property type="nucleotide sequence ID" value="NZ_JAQQKW010000011.1"/>
</dbReference>
<name>A0ABT5IIQ4_9CAUL</name>
<dbReference type="Proteomes" id="UP001216595">
    <property type="component" value="Unassembled WGS sequence"/>
</dbReference>
<keyword evidence="2" id="KW-1185">Reference proteome</keyword>